<name>A0A7Y0EEU7_9CLOT</name>
<organism evidence="2 3">
    <name type="scientific">Clostridium muellerianum</name>
    <dbReference type="NCBI Taxonomy" id="2716538"/>
    <lineage>
        <taxon>Bacteria</taxon>
        <taxon>Bacillati</taxon>
        <taxon>Bacillota</taxon>
        <taxon>Clostridia</taxon>
        <taxon>Eubacteriales</taxon>
        <taxon>Clostridiaceae</taxon>
        <taxon>Clostridium</taxon>
    </lineage>
</organism>
<evidence type="ECO:0000313" key="3">
    <source>
        <dbReference type="Proteomes" id="UP000537131"/>
    </source>
</evidence>
<dbReference type="RefSeq" id="WP_169296683.1">
    <property type="nucleotide sequence ID" value="NZ_JABBNI010000010.1"/>
</dbReference>
<comment type="caution">
    <text evidence="2">The sequence shown here is derived from an EMBL/GenBank/DDBJ whole genome shotgun (WGS) entry which is preliminary data.</text>
</comment>
<keyword evidence="1" id="KW-0472">Membrane</keyword>
<dbReference type="Proteomes" id="UP000537131">
    <property type="component" value="Unassembled WGS sequence"/>
</dbReference>
<keyword evidence="1" id="KW-0812">Transmembrane</keyword>
<reference evidence="2 3" key="1">
    <citation type="submission" date="2020-04" db="EMBL/GenBank/DDBJ databases">
        <authorList>
            <person name="Doyle D.A."/>
        </authorList>
    </citation>
    <scope>NUCLEOTIDE SEQUENCE [LARGE SCALE GENOMIC DNA]</scope>
    <source>
        <strain evidence="2 3">P21</strain>
    </source>
</reference>
<protein>
    <submittedName>
        <fullName evidence="2">Uncharacterized protein</fullName>
    </submittedName>
</protein>
<dbReference type="AlphaFoldDB" id="A0A7Y0EEU7"/>
<proteinExistence type="predicted"/>
<accession>A0A7Y0EEU7</accession>
<dbReference type="EMBL" id="JABBNI010000010">
    <property type="protein sequence ID" value="NMM62076.1"/>
    <property type="molecule type" value="Genomic_DNA"/>
</dbReference>
<keyword evidence="3" id="KW-1185">Reference proteome</keyword>
<evidence type="ECO:0000313" key="2">
    <source>
        <dbReference type="EMBL" id="NMM62076.1"/>
    </source>
</evidence>
<feature type="transmembrane region" description="Helical" evidence="1">
    <location>
        <begin position="35"/>
        <end position="55"/>
    </location>
</feature>
<reference evidence="2 3" key="2">
    <citation type="submission" date="2020-06" db="EMBL/GenBank/DDBJ databases">
        <title>Complete Genome Sequence of Clostridium muelleri sp. nov. P21T, an Acid-Alcohol Producing Acetogen Isolated from Old Hay.</title>
        <authorList>
            <person name="Duncan K.E."/>
            <person name="Tanner R.S."/>
        </authorList>
    </citation>
    <scope>NUCLEOTIDE SEQUENCE [LARGE SCALE GENOMIC DNA]</scope>
    <source>
        <strain evidence="2 3">P21</strain>
    </source>
</reference>
<keyword evidence="1" id="KW-1133">Transmembrane helix</keyword>
<sequence>MNTTLIVTMAAIGISAAVAEKLLNAFGKVDMAQFVNIAGLSGIGVTALGIVIKLLQACTSIL</sequence>
<evidence type="ECO:0000256" key="1">
    <source>
        <dbReference type="SAM" id="Phobius"/>
    </source>
</evidence>
<gene>
    <name evidence="2" type="ORF">HBE96_05100</name>
</gene>